<geneLocation type="plasmid" evidence="3">
    <name>pthaf100_a</name>
</geneLocation>
<sequence length="172" mass="19098">MNSIQVLFNNGRPKFIVFIIFIFGILGALWFDGLNSFAVELAKEHAREIRHIIIGLFISTYASAFVVESHYNHSPKLVDTIQNFSTSISTLLGAYQLAIWLLLDINAQTKQYLPHADKIDSLVFLIAIVLLGQLSIKQVSKEIIKISELFASKTTITVTPSSISSSSNVTNI</sequence>
<gene>
    <name evidence="2" type="ORF">FIV01_15580</name>
</gene>
<organism evidence="2 3">
    <name type="scientific">Vibrio aquimaris</name>
    <dbReference type="NCBI Taxonomy" id="2587862"/>
    <lineage>
        <taxon>Bacteria</taxon>
        <taxon>Pseudomonadati</taxon>
        <taxon>Pseudomonadota</taxon>
        <taxon>Gammaproteobacteria</taxon>
        <taxon>Vibrionales</taxon>
        <taxon>Vibrionaceae</taxon>
        <taxon>Vibrio</taxon>
    </lineage>
</organism>
<dbReference type="KEGG" id="vaq:FIV01_15580"/>
<evidence type="ECO:0000313" key="2">
    <source>
        <dbReference type="EMBL" id="QFT27809.1"/>
    </source>
</evidence>
<dbReference type="Proteomes" id="UP000326936">
    <property type="component" value="Plasmid pTHAF100_a"/>
</dbReference>
<keyword evidence="1" id="KW-0812">Transmembrane</keyword>
<dbReference type="AlphaFoldDB" id="A0A5P9CNE6"/>
<evidence type="ECO:0000256" key="1">
    <source>
        <dbReference type="SAM" id="Phobius"/>
    </source>
</evidence>
<feature type="transmembrane region" description="Helical" evidence="1">
    <location>
        <begin position="87"/>
        <end position="107"/>
    </location>
</feature>
<keyword evidence="3" id="KW-1185">Reference proteome</keyword>
<protein>
    <submittedName>
        <fullName evidence="2">Uncharacterized protein</fullName>
    </submittedName>
</protein>
<accession>A0A5P9CNE6</accession>
<evidence type="ECO:0000313" key="3">
    <source>
        <dbReference type="Proteomes" id="UP000326936"/>
    </source>
</evidence>
<keyword evidence="1" id="KW-1133">Transmembrane helix</keyword>
<proteinExistence type="predicted"/>
<dbReference type="RefSeq" id="WP_152431892.1">
    <property type="nucleotide sequence ID" value="NZ_CBCSDK010000010.1"/>
</dbReference>
<keyword evidence="2" id="KW-0614">Plasmid</keyword>
<reference evidence="2 3" key="1">
    <citation type="submission" date="2019-10" db="EMBL/GenBank/DDBJ databases">
        <title>Complete genome sequence of Vibrio sp. strain THAF100, isolated from non-filtered water from the water column of tank 6 of a marine aquarium containing stony-coral fragments. Water maintained at 26 degree C.</title>
        <authorList>
            <person name="Ruckert C."/>
            <person name="Franco A."/>
            <person name="Kalinowski J."/>
            <person name="Glaeser S."/>
        </authorList>
    </citation>
    <scope>NUCLEOTIDE SEQUENCE [LARGE SCALE GENOMIC DNA]</scope>
    <source>
        <strain evidence="2 3">THAF100</strain>
        <plasmid evidence="3">pthaf100_a</plasmid>
    </source>
</reference>
<keyword evidence="1" id="KW-0472">Membrane</keyword>
<feature type="transmembrane region" description="Helical" evidence="1">
    <location>
        <begin position="49"/>
        <end position="67"/>
    </location>
</feature>
<dbReference type="EMBL" id="CP045351">
    <property type="protein sequence ID" value="QFT27809.1"/>
    <property type="molecule type" value="Genomic_DNA"/>
</dbReference>
<name>A0A5P9CNE6_9VIBR</name>
<feature type="transmembrane region" description="Helical" evidence="1">
    <location>
        <begin position="15"/>
        <end position="37"/>
    </location>
</feature>